<sequence>MSLKALLGGAMIGSASGVLLLLTGNIMGASGIASSALLKPTQLLTDQSQHWKLVFLASFLLTTNAFFSVPFDRSDPAAATLSPLGYGLAGLFVGFGTKLSNGCTSGHGICGLARLSKRSMAAVATFMASAVATTYLTQVSPLLTKFTSVLQVEAAQQTHSQPLLGVASALTLLSVVASAVAPWFRQKKDENGQARILPAIASGSMFASGLYIGQMVYQSRVLGFLNLAGMTDGSWDPTLVFVMGGGVMVSLLSYQFLEGYRITRSTTPVKHPLALKPDAPFCIPTNTHIDAQLILGSVAFGIGWGLGGICPGPGIFLAGAGVQNVILHWWPSYFVGAYIANEIQNQQS</sequence>
<evidence type="ECO:0000256" key="8">
    <source>
        <dbReference type="SAM" id="Phobius"/>
    </source>
</evidence>
<gene>
    <name evidence="9" type="ORF">PTTT1_LOCUS28864</name>
</gene>
<dbReference type="InterPro" id="IPR046513">
    <property type="entry name" value="DUF6691"/>
</dbReference>
<keyword evidence="2" id="KW-0813">Transport</keyword>
<evidence type="ECO:0008006" key="10">
    <source>
        <dbReference type="Google" id="ProtNLM"/>
    </source>
</evidence>
<evidence type="ECO:0000256" key="4">
    <source>
        <dbReference type="ARBA" id="ARBA00022519"/>
    </source>
</evidence>
<evidence type="ECO:0000256" key="1">
    <source>
        <dbReference type="ARBA" id="ARBA00004429"/>
    </source>
</evidence>
<feature type="transmembrane region" description="Helical" evidence="8">
    <location>
        <begin position="196"/>
        <end position="217"/>
    </location>
</feature>
<accession>A0A8J9X604</accession>
<feature type="transmembrane region" description="Helical" evidence="8">
    <location>
        <begin position="163"/>
        <end position="184"/>
    </location>
</feature>
<feature type="transmembrane region" description="Helical" evidence="8">
    <location>
        <begin position="237"/>
        <end position="257"/>
    </location>
</feature>
<organism evidence="9">
    <name type="scientific">Phaeodactylum tricornutum</name>
    <name type="common">Diatom</name>
    <dbReference type="NCBI Taxonomy" id="2850"/>
    <lineage>
        <taxon>Eukaryota</taxon>
        <taxon>Sar</taxon>
        <taxon>Stramenopiles</taxon>
        <taxon>Ochrophyta</taxon>
        <taxon>Bacillariophyta</taxon>
        <taxon>Bacillariophyceae</taxon>
        <taxon>Bacillariophycidae</taxon>
        <taxon>Naviculales</taxon>
        <taxon>Phaeodactylaceae</taxon>
        <taxon>Phaeodactylum</taxon>
    </lineage>
</organism>
<keyword evidence="6 8" id="KW-1133">Transmembrane helix</keyword>
<keyword evidence="5 8" id="KW-0812">Transmembrane</keyword>
<evidence type="ECO:0000313" key="9">
    <source>
        <dbReference type="EMBL" id="CAG9285377.1"/>
    </source>
</evidence>
<proteinExistence type="predicted"/>
<dbReference type="Proteomes" id="UP000836788">
    <property type="component" value="Chromosome 2"/>
</dbReference>
<dbReference type="GO" id="GO:0005886">
    <property type="term" value="C:plasma membrane"/>
    <property type="evidence" value="ECO:0007669"/>
    <property type="project" value="UniProtKB-SubCell"/>
</dbReference>
<keyword evidence="4" id="KW-0997">Cell inner membrane</keyword>
<evidence type="ECO:0000256" key="5">
    <source>
        <dbReference type="ARBA" id="ARBA00022692"/>
    </source>
</evidence>
<name>A0A8J9X604_PHATR</name>
<protein>
    <recommendedName>
        <fullName evidence="10">Sulphur transport domain-containing protein</fullName>
    </recommendedName>
</protein>
<evidence type="ECO:0000256" key="2">
    <source>
        <dbReference type="ARBA" id="ARBA00022448"/>
    </source>
</evidence>
<evidence type="ECO:0000256" key="6">
    <source>
        <dbReference type="ARBA" id="ARBA00022989"/>
    </source>
</evidence>
<dbReference type="AlphaFoldDB" id="A0A8J9X604"/>
<keyword evidence="7 8" id="KW-0472">Membrane</keyword>
<evidence type="ECO:0000256" key="3">
    <source>
        <dbReference type="ARBA" id="ARBA00022475"/>
    </source>
</evidence>
<feature type="transmembrane region" description="Helical" evidence="8">
    <location>
        <begin position="121"/>
        <end position="143"/>
    </location>
</feature>
<evidence type="ECO:0000256" key="7">
    <source>
        <dbReference type="ARBA" id="ARBA00023136"/>
    </source>
</evidence>
<comment type="subcellular location">
    <subcellularLocation>
        <location evidence="1">Cell inner membrane</location>
        <topology evidence="1">Multi-pass membrane protein</topology>
    </subcellularLocation>
</comment>
<keyword evidence="3" id="KW-1003">Cell membrane</keyword>
<dbReference type="Pfam" id="PF20398">
    <property type="entry name" value="DUF6691"/>
    <property type="match status" value="1"/>
</dbReference>
<dbReference type="PANTHER" id="PTHR30574">
    <property type="entry name" value="INNER MEMBRANE PROTEIN YEDE"/>
    <property type="match status" value="1"/>
</dbReference>
<reference evidence="9" key="1">
    <citation type="submission" date="2022-02" db="EMBL/GenBank/DDBJ databases">
        <authorList>
            <person name="Giguere J D."/>
        </authorList>
    </citation>
    <scope>NUCLEOTIDE SEQUENCE</scope>
    <source>
        <strain evidence="9">CCAP 1055/1</strain>
    </source>
</reference>
<feature type="transmembrane region" description="Helical" evidence="8">
    <location>
        <begin position="51"/>
        <end position="71"/>
    </location>
</feature>
<dbReference type="EMBL" id="OU594943">
    <property type="protein sequence ID" value="CAG9285377.1"/>
    <property type="molecule type" value="Genomic_DNA"/>
</dbReference>
<dbReference type="InterPro" id="IPR007272">
    <property type="entry name" value="Sulf_transp_TsuA/YedE"/>
</dbReference>
<dbReference type="PANTHER" id="PTHR30574:SF1">
    <property type="entry name" value="SULPHUR TRANSPORT DOMAIN-CONTAINING PROTEIN"/>
    <property type="match status" value="1"/>
</dbReference>